<dbReference type="RefSeq" id="WP_097070692.1">
    <property type="nucleotide sequence ID" value="NZ_OBMT01000010.1"/>
</dbReference>
<evidence type="ECO:0000313" key="2">
    <source>
        <dbReference type="EMBL" id="SOC13059.1"/>
    </source>
</evidence>
<dbReference type="Proteomes" id="UP000219111">
    <property type="component" value="Unassembled WGS sequence"/>
</dbReference>
<organism evidence="2 3">
    <name type="scientific">Rhodobacter maris</name>
    <dbReference type="NCBI Taxonomy" id="446682"/>
    <lineage>
        <taxon>Bacteria</taxon>
        <taxon>Pseudomonadati</taxon>
        <taxon>Pseudomonadota</taxon>
        <taxon>Alphaproteobacteria</taxon>
        <taxon>Rhodobacterales</taxon>
        <taxon>Rhodobacter group</taxon>
        <taxon>Rhodobacter</taxon>
    </lineage>
</organism>
<dbReference type="EMBL" id="OBMT01000010">
    <property type="protein sequence ID" value="SOC13059.1"/>
    <property type="molecule type" value="Genomic_DNA"/>
</dbReference>
<evidence type="ECO:0000256" key="1">
    <source>
        <dbReference type="SAM" id="Phobius"/>
    </source>
</evidence>
<dbReference type="Pfam" id="PF10658">
    <property type="entry name" value="DUF2484"/>
    <property type="match status" value="1"/>
</dbReference>
<proteinExistence type="predicted"/>
<keyword evidence="1" id="KW-0472">Membrane</keyword>
<keyword evidence="3" id="KW-1185">Reference proteome</keyword>
<dbReference type="OrthoDB" id="7862849at2"/>
<evidence type="ECO:0000313" key="3">
    <source>
        <dbReference type="Proteomes" id="UP000219111"/>
    </source>
</evidence>
<dbReference type="InterPro" id="IPR018919">
    <property type="entry name" value="DUF2484"/>
</dbReference>
<feature type="transmembrane region" description="Helical" evidence="1">
    <location>
        <begin position="51"/>
        <end position="68"/>
    </location>
</feature>
<sequence length="80" mass="8582">MTLSLVAACLWAVVASLIALGPRRFHWPAAWGLIALGVPIVGWVTWENGPVLGLIVLAGGVSVLRWPVRRLFARIGAGER</sequence>
<gene>
    <name evidence="2" type="ORF">SAMN05877831_11098</name>
</gene>
<protein>
    <submittedName>
        <fullName evidence="2">Uncharacterized protein DUF2484</fullName>
    </submittedName>
</protein>
<reference evidence="3" key="1">
    <citation type="submission" date="2017-08" db="EMBL/GenBank/DDBJ databases">
        <authorList>
            <person name="Varghese N."/>
            <person name="Submissions S."/>
        </authorList>
    </citation>
    <scope>NUCLEOTIDE SEQUENCE [LARGE SCALE GENOMIC DNA]</scope>
    <source>
        <strain evidence="3">JA276</strain>
    </source>
</reference>
<keyword evidence="1" id="KW-0812">Transmembrane</keyword>
<accession>A0A285T1K4</accession>
<keyword evidence="1" id="KW-1133">Transmembrane helix</keyword>
<dbReference type="AlphaFoldDB" id="A0A285T1K4"/>
<name>A0A285T1K4_9RHOB</name>